<keyword evidence="4" id="KW-0418">Kinase</keyword>
<evidence type="ECO:0000256" key="5">
    <source>
        <dbReference type="ARBA" id="ARBA00022840"/>
    </source>
</evidence>
<comment type="caution">
    <text evidence="9">The sequence shown here is derived from an EMBL/GenBank/DDBJ whole genome shotgun (WGS) entry which is preliminary data.</text>
</comment>
<evidence type="ECO:0000313" key="9">
    <source>
        <dbReference type="EMBL" id="RQW71553.1"/>
    </source>
</evidence>
<dbReference type="InterPro" id="IPR029151">
    <property type="entry name" value="Sensor-like_sf"/>
</dbReference>
<dbReference type="RefSeq" id="WP_124766928.1">
    <property type="nucleotide sequence ID" value="NZ_JAFBDY010000034.1"/>
</dbReference>
<name>A0A3N9U4L3_9BACI</name>
<dbReference type="PANTHER" id="PTHR40448">
    <property type="entry name" value="TWO-COMPONENT SENSOR HISTIDINE KINASE"/>
    <property type="match status" value="1"/>
</dbReference>
<keyword evidence="6" id="KW-0902">Two-component regulatory system</keyword>
<keyword evidence="3" id="KW-0547">Nucleotide-binding</keyword>
<reference evidence="9 10" key="1">
    <citation type="journal article" date="2013" name="J. Microbiol.">
        <title>Lysinibacillus chungkukjangi sp. nov., isolated from Chungkukjang, Korean fermented soybean food.</title>
        <authorList>
            <person name="Kim S.J."/>
            <person name="Jang Y.H."/>
            <person name="Hamada M."/>
            <person name="Ahn J.H."/>
            <person name="Weon H.Y."/>
            <person name="Suzuki K."/>
            <person name="Whang K.S."/>
            <person name="Kwon S.W."/>
        </authorList>
    </citation>
    <scope>NUCLEOTIDE SEQUENCE [LARGE SCALE GENOMIC DNA]</scope>
    <source>
        <strain evidence="9 10">MCCC 1A12701</strain>
    </source>
</reference>
<dbReference type="GO" id="GO:0005524">
    <property type="term" value="F:ATP binding"/>
    <property type="evidence" value="ECO:0007669"/>
    <property type="project" value="UniProtKB-KW"/>
</dbReference>
<dbReference type="Gene3D" id="3.30.565.10">
    <property type="entry name" value="Histidine kinase-like ATPase, C-terminal domain"/>
    <property type="match status" value="1"/>
</dbReference>
<dbReference type="InterPro" id="IPR036890">
    <property type="entry name" value="HATPase_C_sf"/>
</dbReference>
<keyword evidence="5" id="KW-0067">ATP-binding</keyword>
<dbReference type="GO" id="GO:0000155">
    <property type="term" value="F:phosphorelay sensor kinase activity"/>
    <property type="evidence" value="ECO:0007669"/>
    <property type="project" value="InterPro"/>
</dbReference>
<dbReference type="InterPro" id="IPR003594">
    <property type="entry name" value="HATPase_dom"/>
</dbReference>
<keyword evidence="2" id="KW-0808">Transferase</keyword>
<evidence type="ECO:0000259" key="8">
    <source>
        <dbReference type="PROSITE" id="PS50109"/>
    </source>
</evidence>
<feature type="domain" description="Histidine kinase" evidence="8">
    <location>
        <begin position="332"/>
        <end position="438"/>
    </location>
</feature>
<dbReference type="SMART" id="SM00387">
    <property type="entry name" value="HATPase_c"/>
    <property type="match status" value="1"/>
</dbReference>
<dbReference type="PANTHER" id="PTHR40448:SF1">
    <property type="entry name" value="TWO-COMPONENT SENSOR HISTIDINE KINASE"/>
    <property type="match status" value="1"/>
</dbReference>
<proteinExistence type="predicted"/>
<keyword evidence="7" id="KW-0472">Membrane</keyword>
<dbReference type="InterPro" id="IPR005467">
    <property type="entry name" value="His_kinase_dom"/>
</dbReference>
<dbReference type="OrthoDB" id="3173688at2"/>
<dbReference type="InterPro" id="IPR039506">
    <property type="entry name" value="SPOB_a"/>
</dbReference>
<dbReference type="GO" id="GO:0042802">
    <property type="term" value="F:identical protein binding"/>
    <property type="evidence" value="ECO:0007669"/>
    <property type="project" value="TreeGrafter"/>
</dbReference>
<accession>A0A3N9U4L3</accession>
<evidence type="ECO:0000256" key="7">
    <source>
        <dbReference type="SAM" id="Phobius"/>
    </source>
</evidence>
<dbReference type="SUPFAM" id="SSF55874">
    <property type="entry name" value="ATPase domain of HSP90 chaperone/DNA topoisomerase II/histidine kinase"/>
    <property type="match status" value="1"/>
</dbReference>
<protein>
    <submittedName>
        <fullName evidence="9">GHKL domain-containing protein</fullName>
    </submittedName>
</protein>
<keyword evidence="10" id="KW-1185">Reference proteome</keyword>
<gene>
    <name evidence="9" type="ORF">EBB45_19075</name>
</gene>
<evidence type="ECO:0000256" key="4">
    <source>
        <dbReference type="ARBA" id="ARBA00022777"/>
    </source>
</evidence>
<evidence type="ECO:0000256" key="2">
    <source>
        <dbReference type="ARBA" id="ARBA00022679"/>
    </source>
</evidence>
<dbReference type="Gene3D" id="1.10.287.130">
    <property type="match status" value="1"/>
</dbReference>
<dbReference type="EMBL" id="RRCT01000032">
    <property type="protein sequence ID" value="RQW71553.1"/>
    <property type="molecule type" value="Genomic_DNA"/>
</dbReference>
<dbReference type="Pfam" id="PF14689">
    <property type="entry name" value="SPOB_a"/>
    <property type="match status" value="1"/>
</dbReference>
<keyword evidence="1" id="KW-0597">Phosphoprotein</keyword>
<keyword evidence="7" id="KW-0812">Transmembrane</keyword>
<dbReference type="AlphaFoldDB" id="A0A3N9U4L3"/>
<keyword evidence="7" id="KW-1133">Transmembrane helix</keyword>
<evidence type="ECO:0000256" key="1">
    <source>
        <dbReference type="ARBA" id="ARBA00022553"/>
    </source>
</evidence>
<feature type="transmembrane region" description="Helical" evidence="7">
    <location>
        <begin position="195"/>
        <end position="215"/>
    </location>
</feature>
<evidence type="ECO:0000313" key="10">
    <source>
        <dbReference type="Proteomes" id="UP000274033"/>
    </source>
</evidence>
<dbReference type="SUPFAM" id="SSF103190">
    <property type="entry name" value="Sensory domain-like"/>
    <property type="match status" value="1"/>
</dbReference>
<dbReference type="SUPFAM" id="SSF55890">
    <property type="entry name" value="Sporulation response regulatory protein Spo0B"/>
    <property type="match status" value="1"/>
</dbReference>
<dbReference type="Proteomes" id="UP000274033">
    <property type="component" value="Unassembled WGS sequence"/>
</dbReference>
<evidence type="ECO:0000256" key="6">
    <source>
        <dbReference type="ARBA" id="ARBA00023012"/>
    </source>
</evidence>
<sequence>MKSSKKVKLILVLSIVLLLLFISISIYTSYIRIKSTVEESIANQSVDAAKSIAASFDVETYKQFLQKPEKNEQYWELREYLNDAREKLGAHYVYTLKVDNPKLSRAMIMGMPKNGPIEYPIGIVCTVPEKQVKIAYYEGKTYVTGQIEDHQLGVNYISVGAPIKDETGKIIGYIGIDIGIDQLNAISAKVLENNIFILLFSGIFVVIIIATFFFMQHWYRKEIQKEVEETEDTYQAEIKTLIASVSSLRHDFANHVQVLHGLLLLDKSQQALEYLSTLSKEIHNIQSINLNIKHPGLSVLLQTKKLSAQNQQIDMCISVSDDSFDQIKTTDLIKLLSNLLDNAIDASKELPEDQRKISIHCQACGSQYIFKITNTGPKILNKDKIFKQGYSTKREENDKKIRGQGLFIVKDIVDKYNGKVKISSNETETSFFVEIPFK</sequence>
<organism evidence="9 10">
    <name type="scientific">Lysinibacillus composti</name>
    <dbReference type="NCBI Taxonomy" id="720633"/>
    <lineage>
        <taxon>Bacteria</taxon>
        <taxon>Bacillati</taxon>
        <taxon>Bacillota</taxon>
        <taxon>Bacilli</taxon>
        <taxon>Bacillales</taxon>
        <taxon>Bacillaceae</taxon>
        <taxon>Lysinibacillus</taxon>
    </lineage>
</organism>
<evidence type="ECO:0000256" key="3">
    <source>
        <dbReference type="ARBA" id="ARBA00022741"/>
    </source>
</evidence>
<dbReference type="InterPro" id="IPR032834">
    <property type="entry name" value="NatK-like_C"/>
</dbReference>
<dbReference type="Pfam" id="PF14501">
    <property type="entry name" value="HATPase_c_5"/>
    <property type="match status" value="1"/>
</dbReference>
<dbReference type="PROSITE" id="PS50109">
    <property type="entry name" value="HIS_KIN"/>
    <property type="match status" value="1"/>
</dbReference>
<dbReference type="InterPro" id="IPR016120">
    <property type="entry name" value="Sig_transdc_His_kin_SpoOB"/>
</dbReference>